<reference evidence="2 3" key="1">
    <citation type="submission" date="2022-06" db="EMBL/GenBank/DDBJ databases">
        <title>Draft genome sequence of type strain Streptomyces rubrisoli DSM 42083.</title>
        <authorList>
            <person name="Duangmal K."/>
            <person name="Klaysubun C."/>
        </authorList>
    </citation>
    <scope>NUCLEOTIDE SEQUENCE [LARGE SCALE GENOMIC DNA]</scope>
    <source>
        <strain evidence="2 3">DSM 42083</strain>
    </source>
</reference>
<feature type="domain" description="N-acetyltransferase" evidence="1">
    <location>
        <begin position="12"/>
        <end position="178"/>
    </location>
</feature>
<dbReference type="EMBL" id="JANFNH010000006">
    <property type="protein sequence ID" value="MCQ4042352.1"/>
    <property type="molecule type" value="Genomic_DNA"/>
</dbReference>
<evidence type="ECO:0000313" key="2">
    <source>
        <dbReference type="EMBL" id="MCQ4042352.1"/>
    </source>
</evidence>
<protein>
    <submittedName>
        <fullName evidence="2">GNAT family N-acetyltransferase</fullName>
    </submittedName>
</protein>
<dbReference type="CDD" id="cd04301">
    <property type="entry name" value="NAT_SF"/>
    <property type="match status" value="1"/>
</dbReference>
<dbReference type="PROSITE" id="PS51186">
    <property type="entry name" value="GNAT"/>
    <property type="match status" value="1"/>
</dbReference>
<dbReference type="RefSeq" id="WP_255926430.1">
    <property type="nucleotide sequence ID" value="NZ_JANFNH010000006.1"/>
</dbReference>
<dbReference type="PANTHER" id="PTHR43441">
    <property type="entry name" value="RIBOSOMAL-PROTEIN-SERINE ACETYLTRANSFERASE"/>
    <property type="match status" value="1"/>
</dbReference>
<evidence type="ECO:0000313" key="3">
    <source>
        <dbReference type="Proteomes" id="UP001206206"/>
    </source>
</evidence>
<gene>
    <name evidence="2" type="ORF">NON19_09955</name>
</gene>
<organism evidence="2 3">
    <name type="scientific">Streptantibioticus rubrisoli</name>
    <dbReference type="NCBI Taxonomy" id="1387313"/>
    <lineage>
        <taxon>Bacteria</taxon>
        <taxon>Bacillati</taxon>
        <taxon>Actinomycetota</taxon>
        <taxon>Actinomycetes</taxon>
        <taxon>Kitasatosporales</taxon>
        <taxon>Streptomycetaceae</taxon>
        <taxon>Streptantibioticus</taxon>
    </lineage>
</organism>
<dbReference type="PANTHER" id="PTHR43441:SF10">
    <property type="entry name" value="ACETYLTRANSFERASE"/>
    <property type="match status" value="1"/>
</dbReference>
<keyword evidence="3" id="KW-1185">Reference proteome</keyword>
<comment type="caution">
    <text evidence="2">The sequence shown here is derived from an EMBL/GenBank/DDBJ whole genome shotgun (WGS) entry which is preliminary data.</text>
</comment>
<name>A0ABT1PAF3_9ACTN</name>
<dbReference type="SUPFAM" id="SSF55729">
    <property type="entry name" value="Acyl-CoA N-acyltransferases (Nat)"/>
    <property type="match status" value="1"/>
</dbReference>
<dbReference type="InterPro" id="IPR051908">
    <property type="entry name" value="Ribosomal_N-acetyltransferase"/>
</dbReference>
<sequence length="187" mass="21089">MLRPVELQAYGLTLRPWEEDDVKAALRGLSDPDFNRWNTPAAPIEDEQGALRFIRSRREGWARGDTVSFAVCEDGDVRGHVGVQLSDARMRSGRVGYWVIREDRGRRIASRALEALTRWAFRDLRLYRLELGHDTDNEASCAVARRCAYAYEGLLRGARIDLGGIPRDLHLHARLAVDPAPEVPTAP</sequence>
<accession>A0ABT1PAF3</accession>
<evidence type="ECO:0000259" key="1">
    <source>
        <dbReference type="PROSITE" id="PS51186"/>
    </source>
</evidence>
<dbReference type="Pfam" id="PF13302">
    <property type="entry name" value="Acetyltransf_3"/>
    <property type="match status" value="1"/>
</dbReference>
<proteinExistence type="predicted"/>
<dbReference type="InterPro" id="IPR000182">
    <property type="entry name" value="GNAT_dom"/>
</dbReference>
<dbReference type="Proteomes" id="UP001206206">
    <property type="component" value="Unassembled WGS sequence"/>
</dbReference>
<dbReference type="Gene3D" id="3.40.630.30">
    <property type="match status" value="1"/>
</dbReference>
<dbReference type="InterPro" id="IPR016181">
    <property type="entry name" value="Acyl_CoA_acyltransferase"/>
</dbReference>